<evidence type="ECO:0000313" key="2">
    <source>
        <dbReference type="Proteomes" id="UP000309186"/>
    </source>
</evidence>
<comment type="caution">
    <text evidence="1">The sequence shown here is derived from an EMBL/GenBank/DDBJ whole genome shotgun (WGS) entry which is preliminary data.</text>
</comment>
<dbReference type="AlphaFoldDB" id="A0A5R9Q0D5"/>
<dbReference type="RefSeq" id="WP_138482071.1">
    <property type="nucleotide sequence ID" value="NZ_PPSW01000021.1"/>
</dbReference>
<name>A0A5R9Q0D5_9GAMM</name>
<dbReference type="Proteomes" id="UP000309186">
    <property type="component" value="Unassembled WGS sequence"/>
</dbReference>
<dbReference type="EMBL" id="PPSW01000021">
    <property type="protein sequence ID" value="TLX46571.1"/>
    <property type="molecule type" value="Genomic_DNA"/>
</dbReference>
<gene>
    <name evidence="1" type="ORF">C1E24_13000</name>
</gene>
<protein>
    <submittedName>
        <fullName evidence="1">Uncharacterized protein</fullName>
    </submittedName>
</protein>
<sequence length="73" mass="8707">MCLTIDLSTYQCPQLFVQFKFQLKQAQEKQQAVCFIYDQKQLINDILAFLEAKKFSYTQHHDAKPYPYIEVNL</sequence>
<reference evidence="1 2" key="1">
    <citation type="submission" date="2018-01" db="EMBL/GenBank/DDBJ databases">
        <title>Co-occurrence of chitin degradation, pigmentation and bioactivity in marine Pseudoalteromonas.</title>
        <authorList>
            <person name="Paulsen S."/>
            <person name="Gram L."/>
            <person name="Machado H."/>
        </authorList>
    </citation>
    <scope>NUCLEOTIDE SEQUENCE [LARGE SCALE GENOMIC DNA]</scope>
    <source>
        <strain evidence="1 2">S3663</strain>
    </source>
</reference>
<dbReference type="SUPFAM" id="SSF64307">
    <property type="entry name" value="SirA-like"/>
    <property type="match status" value="1"/>
</dbReference>
<proteinExistence type="predicted"/>
<evidence type="ECO:0000313" key="1">
    <source>
        <dbReference type="EMBL" id="TLX46571.1"/>
    </source>
</evidence>
<dbReference type="Gene3D" id="3.30.110.40">
    <property type="entry name" value="TusA-like domain"/>
    <property type="match status" value="1"/>
</dbReference>
<dbReference type="InterPro" id="IPR036868">
    <property type="entry name" value="TusA-like_sf"/>
</dbReference>
<organism evidence="1 2">
    <name type="scientific">Pseudoalteromonas phenolica</name>
    <dbReference type="NCBI Taxonomy" id="161398"/>
    <lineage>
        <taxon>Bacteria</taxon>
        <taxon>Pseudomonadati</taxon>
        <taxon>Pseudomonadota</taxon>
        <taxon>Gammaproteobacteria</taxon>
        <taxon>Alteromonadales</taxon>
        <taxon>Pseudoalteromonadaceae</taxon>
        <taxon>Pseudoalteromonas</taxon>
    </lineage>
</organism>
<accession>A0A5R9Q0D5</accession>